<gene>
    <name evidence="1" type="ORF">ILYODFUR_028251</name>
</gene>
<protein>
    <submittedName>
        <fullName evidence="1">Uncharacterized protein</fullName>
    </submittedName>
</protein>
<evidence type="ECO:0000313" key="1">
    <source>
        <dbReference type="EMBL" id="MEQ2245457.1"/>
    </source>
</evidence>
<reference evidence="1 2" key="1">
    <citation type="submission" date="2021-06" db="EMBL/GenBank/DDBJ databases">
        <authorList>
            <person name="Palmer J.M."/>
        </authorList>
    </citation>
    <scope>NUCLEOTIDE SEQUENCE [LARGE SCALE GENOMIC DNA]</scope>
    <source>
        <strain evidence="2">if_2019</strain>
        <tissue evidence="1">Muscle</tissue>
    </source>
</reference>
<proteinExistence type="predicted"/>
<accession>A0ABV0ULI5</accession>
<dbReference type="Proteomes" id="UP001482620">
    <property type="component" value="Unassembled WGS sequence"/>
</dbReference>
<comment type="caution">
    <text evidence="1">The sequence shown here is derived from an EMBL/GenBank/DDBJ whole genome shotgun (WGS) entry which is preliminary data.</text>
</comment>
<name>A0ABV0ULI5_9TELE</name>
<keyword evidence="2" id="KW-1185">Reference proteome</keyword>
<sequence>MDRRMDQIFHSLDFKAAKDILQTTCNCNSSKKYSKGTFILLNANLEICDKHNKVWKSGRGVNSSAGHCKRYVLDQGRSSTHSYPPFKLLFRRQPDNSEVD</sequence>
<organism evidence="1 2">
    <name type="scientific">Ilyodon furcidens</name>
    <name type="common">goldbreast splitfin</name>
    <dbReference type="NCBI Taxonomy" id="33524"/>
    <lineage>
        <taxon>Eukaryota</taxon>
        <taxon>Metazoa</taxon>
        <taxon>Chordata</taxon>
        <taxon>Craniata</taxon>
        <taxon>Vertebrata</taxon>
        <taxon>Euteleostomi</taxon>
        <taxon>Actinopterygii</taxon>
        <taxon>Neopterygii</taxon>
        <taxon>Teleostei</taxon>
        <taxon>Neoteleostei</taxon>
        <taxon>Acanthomorphata</taxon>
        <taxon>Ovalentaria</taxon>
        <taxon>Atherinomorphae</taxon>
        <taxon>Cyprinodontiformes</taxon>
        <taxon>Goodeidae</taxon>
        <taxon>Ilyodon</taxon>
    </lineage>
</organism>
<dbReference type="EMBL" id="JAHRIQ010073343">
    <property type="protein sequence ID" value="MEQ2245457.1"/>
    <property type="molecule type" value="Genomic_DNA"/>
</dbReference>
<evidence type="ECO:0000313" key="2">
    <source>
        <dbReference type="Proteomes" id="UP001482620"/>
    </source>
</evidence>